<evidence type="ECO:0000313" key="17">
    <source>
        <dbReference type="Proteomes" id="UP000053257"/>
    </source>
</evidence>
<evidence type="ECO:0000256" key="7">
    <source>
        <dbReference type="ARBA" id="ARBA00022723"/>
    </source>
</evidence>
<comment type="pathway">
    <text evidence="3">Secondary metabolite biosynthesis.</text>
</comment>
<keyword evidence="8 15" id="KW-1133">Transmembrane helix</keyword>
<evidence type="ECO:0000256" key="2">
    <source>
        <dbReference type="ARBA" id="ARBA00004370"/>
    </source>
</evidence>
<evidence type="ECO:0000256" key="5">
    <source>
        <dbReference type="ARBA" id="ARBA00022617"/>
    </source>
</evidence>
<dbReference type="Pfam" id="PF00067">
    <property type="entry name" value="p450"/>
    <property type="match status" value="1"/>
</dbReference>
<accession>A0A0C3NIV3</accession>
<feature type="transmembrane region" description="Helical" evidence="15">
    <location>
        <begin position="6"/>
        <end position="24"/>
    </location>
</feature>
<evidence type="ECO:0000256" key="14">
    <source>
        <dbReference type="RuleBase" id="RU000461"/>
    </source>
</evidence>
<dbReference type="OrthoDB" id="2789670at2759"/>
<dbReference type="InterPro" id="IPR036396">
    <property type="entry name" value="Cyt_P450_sf"/>
</dbReference>
<dbReference type="InterPro" id="IPR001128">
    <property type="entry name" value="Cyt_P450"/>
</dbReference>
<dbReference type="GO" id="GO:0016020">
    <property type="term" value="C:membrane"/>
    <property type="evidence" value="ECO:0007669"/>
    <property type="project" value="UniProtKB-SubCell"/>
</dbReference>
<sequence length="497" mass="55160">MQKPDTLLLLKVAIVGLACTWLLVKLQEWLNNRKSLPLPPGPATPWFQLGPRVPLLFAEMTEKYGPVFSFRQGSRVVCVVGRYQSAVDIMQKHGAALADRPLSIAAGEIMSGGKRTLLVGAGERLKKLRKALHSRLQPTVAVQYRPTQYKHAVNYLLDVISDPEHHVEHARRYAASVVMSSTYGKIGPTYYSDPEVQGIVVHGARLGEVVQIGSHVVDRYPILRNIPFVTSTLRRWHEEELGMFSKLVDDVRAKVQAGNAQPCFATYLLENQRELQLSDDEIAYLAGSMFGAGSDTSASAIAFVTMAAAKYPETQVAVQAQLDAVVGKDRLPTFGDESLLPLVAAFYLEAYRWRPISYGGFAHRATTDIVWNEYVIPAGATVIGNHWAISRDPDVFPDPEVFRPSRWLNEKGQIRTDISSFNFGFGRRVCVGQHVANSSLFINTALILWAFNISEDPSTPIDDMNFSDTANVRPGPFKAVFTPRIDGLRKLVESHVE</sequence>
<dbReference type="PROSITE" id="PS00086">
    <property type="entry name" value="CYTOCHROME_P450"/>
    <property type="match status" value="1"/>
</dbReference>
<keyword evidence="6 15" id="KW-0812">Transmembrane</keyword>
<keyword evidence="5 13" id="KW-0349">Heme</keyword>
<evidence type="ECO:0000256" key="9">
    <source>
        <dbReference type="ARBA" id="ARBA00023002"/>
    </source>
</evidence>
<dbReference type="GO" id="GO:0004497">
    <property type="term" value="F:monooxygenase activity"/>
    <property type="evidence" value="ECO:0007669"/>
    <property type="project" value="UniProtKB-KW"/>
</dbReference>
<reference evidence="16 17" key="1">
    <citation type="journal article" date="2014" name="PLoS Genet.">
        <title>Analysis of the Phlebiopsis gigantea genome, transcriptome and secretome provides insight into its pioneer colonization strategies of wood.</title>
        <authorList>
            <person name="Hori C."/>
            <person name="Ishida T."/>
            <person name="Igarashi K."/>
            <person name="Samejima M."/>
            <person name="Suzuki H."/>
            <person name="Master E."/>
            <person name="Ferreira P."/>
            <person name="Ruiz-Duenas F.J."/>
            <person name="Held B."/>
            <person name="Canessa P."/>
            <person name="Larrondo L.F."/>
            <person name="Schmoll M."/>
            <person name="Druzhinina I.S."/>
            <person name="Kubicek C.P."/>
            <person name="Gaskell J.A."/>
            <person name="Kersten P."/>
            <person name="St John F."/>
            <person name="Glasner J."/>
            <person name="Sabat G."/>
            <person name="Splinter BonDurant S."/>
            <person name="Syed K."/>
            <person name="Yadav J."/>
            <person name="Mgbeahuruike A.C."/>
            <person name="Kovalchuk A."/>
            <person name="Asiegbu F.O."/>
            <person name="Lackner G."/>
            <person name="Hoffmeister D."/>
            <person name="Rencoret J."/>
            <person name="Gutierrez A."/>
            <person name="Sun H."/>
            <person name="Lindquist E."/>
            <person name="Barry K."/>
            <person name="Riley R."/>
            <person name="Grigoriev I.V."/>
            <person name="Henrissat B."/>
            <person name="Kues U."/>
            <person name="Berka R.M."/>
            <person name="Martinez A.T."/>
            <person name="Covert S.F."/>
            <person name="Blanchette R.A."/>
            <person name="Cullen D."/>
        </authorList>
    </citation>
    <scope>NUCLEOTIDE SEQUENCE [LARGE SCALE GENOMIC DNA]</scope>
    <source>
        <strain evidence="16 17">11061_1 CR5-6</strain>
    </source>
</reference>
<gene>
    <name evidence="16" type="ORF">PHLGIDRAFT_31183</name>
</gene>
<dbReference type="CDD" id="cd11065">
    <property type="entry name" value="CYP64-like"/>
    <property type="match status" value="1"/>
</dbReference>
<evidence type="ECO:0000256" key="11">
    <source>
        <dbReference type="ARBA" id="ARBA00023033"/>
    </source>
</evidence>
<dbReference type="GO" id="GO:0016705">
    <property type="term" value="F:oxidoreductase activity, acting on paired donors, with incorporation or reduction of molecular oxygen"/>
    <property type="evidence" value="ECO:0007669"/>
    <property type="project" value="InterPro"/>
</dbReference>
<evidence type="ECO:0000256" key="8">
    <source>
        <dbReference type="ARBA" id="ARBA00022989"/>
    </source>
</evidence>
<dbReference type="GO" id="GO:0020037">
    <property type="term" value="F:heme binding"/>
    <property type="evidence" value="ECO:0007669"/>
    <property type="project" value="InterPro"/>
</dbReference>
<evidence type="ECO:0000313" key="16">
    <source>
        <dbReference type="EMBL" id="KIP04789.1"/>
    </source>
</evidence>
<keyword evidence="7 13" id="KW-0479">Metal-binding</keyword>
<keyword evidence="10 13" id="KW-0408">Iron</keyword>
<dbReference type="InterPro" id="IPR050364">
    <property type="entry name" value="Cytochrome_P450_fung"/>
</dbReference>
<dbReference type="SUPFAM" id="SSF48264">
    <property type="entry name" value="Cytochrome P450"/>
    <property type="match status" value="1"/>
</dbReference>
<comment type="cofactor">
    <cofactor evidence="1 13">
        <name>heme</name>
        <dbReference type="ChEBI" id="CHEBI:30413"/>
    </cofactor>
</comment>
<comment type="subcellular location">
    <subcellularLocation>
        <location evidence="2">Membrane</location>
    </subcellularLocation>
</comment>
<proteinExistence type="inferred from homology"/>
<evidence type="ECO:0000256" key="10">
    <source>
        <dbReference type="ARBA" id="ARBA00023004"/>
    </source>
</evidence>
<evidence type="ECO:0000256" key="3">
    <source>
        <dbReference type="ARBA" id="ARBA00005179"/>
    </source>
</evidence>
<name>A0A0C3NIV3_PHLG1</name>
<dbReference type="AlphaFoldDB" id="A0A0C3NIV3"/>
<dbReference type="GO" id="GO:0005506">
    <property type="term" value="F:iron ion binding"/>
    <property type="evidence" value="ECO:0007669"/>
    <property type="project" value="InterPro"/>
</dbReference>
<dbReference type="STRING" id="745531.A0A0C3NIV3"/>
<dbReference type="InterPro" id="IPR002401">
    <property type="entry name" value="Cyt_P450_E_grp-I"/>
</dbReference>
<evidence type="ECO:0008006" key="18">
    <source>
        <dbReference type="Google" id="ProtNLM"/>
    </source>
</evidence>
<keyword evidence="17" id="KW-1185">Reference proteome</keyword>
<dbReference type="PANTHER" id="PTHR46300">
    <property type="entry name" value="P450, PUTATIVE (EUROFUNG)-RELATED-RELATED"/>
    <property type="match status" value="1"/>
</dbReference>
<feature type="binding site" description="axial binding residue" evidence="13">
    <location>
        <position position="430"/>
    </location>
    <ligand>
        <name>heme</name>
        <dbReference type="ChEBI" id="CHEBI:30413"/>
    </ligand>
    <ligandPart>
        <name>Fe</name>
        <dbReference type="ChEBI" id="CHEBI:18248"/>
    </ligandPart>
</feature>
<keyword evidence="12 15" id="KW-0472">Membrane</keyword>
<evidence type="ECO:0000256" key="4">
    <source>
        <dbReference type="ARBA" id="ARBA00010617"/>
    </source>
</evidence>
<dbReference type="PANTHER" id="PTHR46300:SF1">
    <property type="entry name" value="P450, PUTATIVE (EUROFUNG)-RELATED"/>
    <property type="match status" value="1"/>
</dbReference>
<evidence type="ECO:0000256" key="1">
    <source>
        <dbReference type="ARBA" id="ARBA00001971"/>
    </source>
</evidence>
<dbReference type="Gene3D" id="1.10.630.10">
    <property type="entry name" value="Cytochrome P450"/>
    <property type="match status" value="1"/>
</dbReference>
<keyword evidence="9 14" id="KW-0560">Oxidoreductase</keyword>
<keyword evidence="11 14" id="KW-0503">Monooxygenase</keyword>
<dbReference type="PRINTS" id="PR00463">
    <property type="entry name" value="EP450I"/>
</dbReference>
<dbReference type="InterPro" id="IPR017972">
    <property type="entry name" value="Cyt_P450_CS"/>
</dbReference>
<dbReference type="Proteomes" id="UP000053257">
    <property type="component" value="Unassembled WGS sequence"/>
</dbReference>
<dbReference type="PRINTS" id="PR00385">
    <property type="entry name" value="P450"/>
</dbReference>
<evidence type="ECO:0000256" key="6">
    <source>
        <dbReference type="ARBA" id="ARBA00022692"/>
    </source>
</evidence>
<comment type="similarity">
    <text evidence="4 14">Belongs to the cytochrome P450 family.</text>
</comment>
<evidence type="ECO:0000256" key="15">
    <source>
        <dbReference type="SAM" id="Phobius"/>
    </source>
</evidence>
<evidence type="ECO:0000256" key="12">
    <source>
        <dbReference type="ARBA" id="ARBA00023136"/>
    </source>
</evidence>
<organism evidence="16 17">
    <name type="scientific">Phlebiopsis gigantea (strain 11061_1 CR5-6)</name>
    <name type="common">White-rot fungus</name>
    <name type="synonym">Peniophora gigantea</name>
    <dbReference type="NCBI Taxonomy" id="745531"/>
    <lineage>
        <taxon>Eukaryota</taxon>
        <taxon>Fungi</taxon>
        <taxon>Dikarya</taxon>
        <taxon>Basidiomycota</taxon>
        <taxon>Agaricomycotina</taxon>
        <taxon>Agaricomycetes</taxon>
        <taxon>Polyporales</taxon>
        <taxon>Phanerochaetaceae</taxon>
        <taxon>Phlebiopsis</taxon>
    </lineage>
</organism>
<dbReference type="EMBL" id="KN840562">
    <property type="protein sequence ID" value="KIP04789.1"/>
    <property type="molecule type" value="Genomic_DNA"/>
</dbReference>
<evidence type="ECO:0000256" key="13">
    <source>
        <dbReference type="PIRSR" id="PIRSR602401-1"/>
    </source>
</evidence>
<dbReference type="HOGENOM" id="CLU_001570_2_1_1"/>
<protein>
    <recommendedName>
        <fullName evidence="18">Cytochrome P450</fullName>
    </recommendedName>
</protein>